<protein>
    <submittedName>
        <fullName evidence="1">Uncharacterized protein</fullName>
    </submittedName>
</protein>
<comment type="caution">
    <text evidence="1">The sequence shown here is derived from an EMBL/GenBank/DDBJ whole genome shotgun (WGS) entry which is preliminary data.</text>
</comment>
<proteinExistence type="predicted"/>
<keyword evidence="2" id="KW-1185">Reference proteome</keyword>
<dbReference type="EMBL" id="JAUDFV010000020">
    <property type="protein sequence ID" value="KAL2740141.1"/>
    <property type="molecule type" value="Genomic_DNA"/>
</dbReference>
<evidence type="ECO:0000313" key="2">
    <source>
        <dbReference type="Proteomes" id="UP001607302"/>
    </source>
</evidence>
<accession>A0ABD2C521</accession>
<dbReference type="AlphaFoldDB" id="A0ABD2C521"/>
<sequence>MDILSIDNYLAMVPKHSIGPTDRFGFTNPRFRTLVQRKYNRQFDYCSKLALTSPYRSMRTCDVWENVSVMHTILLMDPQYEDMIVHLLSGTIFVVPVERTYLREKWLQMIIRKDLTNILERIRLSSTKLVLMTVNLAPMLPRSKRAKKKFPRTINHSKVPPTISTLLEQHRLLIRSNERLSLLAQSVAKKGKDNFSPLATPALNEYELIRRGFHPSSAKDIPRNEWIHQSELQHCEFPCRPRIKMTDGDWSETLMTSTRRFQIGKTSLRIFILYQNNFFIVYEGLLSSFQREVPRHLNTFYLALRFYDIYYSRRSRYLPETVQQIRIYQKNDEKGKRNSPHQTVFGVMEADKRKEEGVEETSFKEIRKEPERLDSKMAELMPHQSSNFHYLRLTSSYI</sequence>
<reference evidence="1 2" key="1">
    <citation type="journal article" date="2024" name="Ann. Entomol. Soc. Am.">
        <title>Genomic analyses of the southern and eastern yellowjacket wasps (Hymenoptera: Vespidae) reveal evolutionary signatures of social life.</title>
        <authorList>
            <person name="Catto M.A."/>
            <person name="Caine P.B."/>
            <person name="Orr S.E."/>
            <person name="Hunt B.G."/>
            <person name="Goodisman M.A.D."/>
        </authorList>
    </citation>
    <scope>NUCLEOTIDE SEQUENCE [LARGE SCALE GENOMIC DNA]</scope>
    <source>
        <strain evidence="1">233</strain>
        <tissue evidence="1">Head and thorax</tissue>
    </source>
</reference>
<gene>
    <name evidence="1" type="ORF">V1478_000282</name>
</gene>
<organism evidence="1 2">
    <name type="scientific">Vespula squamosa</name>
    <name type="common">Southern yellow jacket</name>
    <name type="synonym">Wasp</name>
    <dbReference type="NCBI Taxonomy" id="30214"/>
    <lineage>
        <taxon>Eukaryota</taxon>
        <taxon>Metazoa</taxon>
        <taxon>Ecdysozoa</taxon>
        <taxon>Arthropoda</taxon>
        <taxon>Hexapoda</taxon>
        <taxon>Insecta</taxon>
        <taxon>Pterygota</taxon>
        <taxon>Neoptera</taxon>
        <taxon>Endopterygota</taxon>
        <taxon>Hymenoptera</taxon>
        <taxon>Apocrita</taxon>
        <taxon>Aculeata</taxon>
        <taxon>Vespoidea</taxon>
        <taxon>Vespidae</taxon>
        <taxon>Vespinae</taxon>
        <taxon>Vespula</taxon>
    </lineage>
</organism>
<name>A0ABD2C521_VESSQ</name>
<evidence type="ECO:0000313" key="1">
    <source>
        <dbReference type="EMBL" id="KAL2740141.1"/>
    </source>
</evidence>
<dbReference type="Proteomes" id="UP001607302">
    <property type="component" value="Unassembled WGS sequence"/>
</dbReference>